<reference evidence="1" key="1">
    <citation type="submission" date="2021-06" db="EMBL/GenBank/DDBJ databases">
        <authorList>
            <person name="Kallberg Y."/>
            <person name="Tangrot J."/>
            <person name="Rosling A."/>
        </authorList>
    </citation>
    <scope>NUCLEOTIDE SEQUENCE</scope>
    <source>
        <strain evidence="1">CL551</strain>
    </source>
</reference>
<feature type="non-terminal residue" evidence="1">
    <location>
        <position position="1"/>
    </location>
</feature>
<accession>A0A9N9NUA4</accession>
<protein>
    <submittedName>
        <fullName evidence="1">11037_t:CDS:1</fullName>
    </submittedName>
</protein>
<comment type="caution">
    <text evidence="1">The sequence shown here is derived from an EMBL/GenBank/DDBJ whole genome shotgun (WGS) entry which is preliminary data.</text>
</comment>
<proteinExistence type="predicted"/>
<organism evidence="1 2">
    <name type="scientific">Acaulospora morrowiae</name>
    <dbReference type="NCBI Taxonomy" id="94023"/>
    <lineage>
        <taxon>Eukaryota</taxon>
        <taxon>Fungi</taxon>
        <taxon>Fungi incertae sedis</taxon>
        <taxon>Mucoromycota</taxon>
        <taxon>Glomeromycotina</taxon>
        <taxon>Glomeromycetes</taxon>
        <taxon>Diversisporales</taxon>
        <taxon>Acaulosporaceae</taxon>
        <taxon>Acaulospora</taxon>
    </lineage>
</organism>
<keyword evidence="2" id="KW-1185">Reference proteome</keyword>
<sequence length="106" mass="12601">MSDNEIIHECFNKTHTEWSITGFLNESSEEPFQLKLDLYIKSLKHIVNSEQGKRREKAEYLLNKYYQKEISQYWSHWGHRQSLSLAVLKSLSLADGMKVNGKFWTY</sequence>
<dbReference type="OrthoDB" id="2423204at2759"/>
<name>A0A9N9NUA4_9GLOM</name>
<dbReference type="EMBL" id="CAJVPV010040787">
    <property type="protein sequence ID" value="CAG8760932.1"/>
    <property type="molecule type" value="Genomic_DNA"/>
</dbReference>
<evidence type="ECO:0000313" key="2">
    <source>
        <dbReference type="Proteomes" id="UP000789342"/>
    </source>
</evidence>
<dbReference type="Proteomes" id="UP000789342">
    <property type="component" value="Unassembled WGS sequence"/>
</dbReference>
<gene>
    <name evidence="1" type="ORF">AMORRO_LOCUS15918</name>
</gene>
<evidence type="ECO:0000313" key="1">
    <source>
        <dbReference type="EMBL" id="CAG8760932.1"/>
    </source>
</evidence>
<dbReference type="AlphaFoldDB" id="A0A9N9NUA4"/>